<accession>A0A7W7LQ11</accession>
<gene>
    <name evidence="2" type="ORF">FHS39_003372</name>
</gene>
<dbReference type="InterPro" id="IPR007278">
    <property type="entry name" value="DUF397"/>
</dbReference>
<sequence>MSAKPEWFKSSYSGTHGGDCLEVATAHAQILVRDSKLKRRDGAPRLTLTPAAWAAFIAEIRVSSPERPF</sequence>
<dbReference type="Pfam" id="PF04149">
    <property type="entry name" value="DUF397"/>
    <property type="match status" value="1"/>
</dbReference>
<dbReference type="AlphaFoldDB" id="A0A7W7LQ11"/>
<protein>
    <recommendedName>
        <fullName evidence="1">DUF397 domain-containing protein</fullName>
    </recommendedName>
</protein>
<evidence type="ECO:0000313" key="2">
    <source>
        <dbReference type="EMBL" id="MBB4894338.1"/>
    </source>
</evidence>
<dbReference type="RefSeq" id="WP_184350133.1">
    <property type="nucleotide sequence ID" value="NZ_JACHJH010000004.1"/>
</dbReference>
<feature type="domain" description="DUF397" evidence="1">
    <location>
        <begin position="6"/>
        <end position="61"/>
    </location>
</feature>
<evidence type="ECO:0000313" key="3">
    <source>
        <dbReference type="Proteomes" id="UP000556084"/>
    </source>
</evidence>
<evidence type="ECO:0000259" key="1">
    <source>
        <dbReference type="Pfam" id="PF04149"/>
    </source>
</evidence>
<reference evidence="2 3" key="1">
    <citation type="submission" date="2020-08" db="EMBL/GenBank/DDBJ databases">
        <title>Genomic Encyclopedia of Type Strains, Phase III (KMG-III): the genomes of soil and plant-associated and newly described type strains.</title>
        <authorList>
            <person name="Whitman W."/>
        </authorList>
    </citation>
    <scope>NUCLEOTIDE SEQUENCE [LARGE SCALE GENOMIC DNA]</scope>
    <source>
        <strain evidence="2 3">CECT 3266</strain>
    </source>
</reference>
<dbReference type="EMBL" id="JACHJH010000004">
    <property type="protein sequence ID" value="MBB4894338.1"/>
    <property type="molecule type" value="Genomic_DNA"/>
</dbReference>
<comment type="caution">
    <text evidence="2">The sequence shown here is derived from an EMBL/GenBank/DDBJ whole genome shotgun (WGS) entry which is preliminary data.</text>
</comment>
<organism evidence="2 3">
    <name type="scientific">Streptomyces olivoverticillatus</name>
    <dbReference type="NCBI Taxonomy" id="66427"/>
    <lineage>
        <taxon>Bacteria</taxon>
        <taxon>Bacillati</taxon>
        <taxon>Actinomycetota</taxon>
        <taxon>Actinomycetes</taxon>
        <taxon>Kitasatosporales</taxon>
        <taxon>Streptomycetaceae</taxon>
        <taxon>Streptomyces</taxon>
    </lineage>
</organism>
<dbReference type="Proteomes" id="UP000556084">
    <property type="component" value="Unassembled WGS sequence"/>
</dbReference>
<keyword evidence="3" id="KW-1185">Reference proteome</keyword>
<name>A0A7W7LQ11_9ACTN</name>
<proteinExistence type="predicted"/>